<dbReference type="InterPro" id="IPR004675">
    <property type="entry name" value="AhpD_core"/>
</dbReference>
<dbReference type="InterPro" id="IPR003779">
    <property type="entry name" value="CMD-like"/>
</dbReference>
<dbReference type="SUPFAM" id="SSF69118">
    <property type="entry name" value="AhpD-like"/>
    <property type="match status" value="1"/>
</dbReference>
<dbReference type="Gene3D" id="1.20.1290.10">
    <property type="entry name" value="AhpD-like"/>
    <property type="match status" value="1"/>
</dbReference>
<name>A0A3A5HC21_9ACTN</name>
<accession>A0A3A5HC21</accession>
<dbReference type="RefSeq" id="WP_120061776.1">
    <property type="nucleotide sequence ID" value="NZ_QYRP01000002.1"/>
</dbReference>
<proteinExistence type="predicted"/>
<dbReference type="NCBIfam" id="TIGR00778">
    <property type="entry name" value="ahpD_dom"/>
    <property type="match status" value="1"/>
</dbReference>
<dbReference type="EMBL" id="QYRP01000002">
    <property type="protein sequence ID" value="RJS47822.1"/>
    <property type="molecule type" value="Genomic_DNA"/>
</dbReference>
<dbReference type="GO" id="GO:0051920">
    <property type="term" value="F:peroxiredoxin activity"/>
    <property type="evidence" value="ECO:0007669"/>
    <property type="project" value="InterPro"/>
</dbReference>
<organism evidence="2 3">
    <name type="scientific">Nocardioides cavernaquae</name>
    <dbReference type="NCBI Taxonomy" id="2321396"/>
    <lineage>
        <taxon>Bacteria</taxon>
        <taxon>Bacillati</taxon>
        <taxon>Actinomycetota</taxon>
        <taxon>Actinomycetes</taxon>
        <taxon>Propionibacteriales</taxon>
        <taxon>Nocardioidaceae</taxon>
        <taxon>Nocardioides</taxon>
    </lineage>
</organism>
<protein>
    <submittedName>
        <fullName evidence="2">Carboxymuconolactone decarboxylase family protein</fullName>
    </submittedName>
</protein>
<evidence type="ECO:0000259" key="1">
    <source>
        <dbReference type="Pfam" id="PF02627"/>
    </source>
</evidence>
<dbReference type="OrthoDB" id="9801997at2"/>
<comment type="caution">
    <text evidence="2">The sequence shown here is derived from an EMBL/GenBank/DDBJ whole genome shotgun (WGS) entry which is preliminary data.</text>
</comment>
<dbReference type="AlphaFoldDB" id="A0A3A5HC21"/>
<dbReference type="Pfam" id="PF02627">
    <property type="entry name" value="CMD"/>
    <property type="match status" value="1"/>
</dbReference>
<dbReference type="PANTHER" id="PTHR35446">
    <property type="entry name" value="SI:CH211-175M2.5"/>
    <property type="match status" value="1"/>
</dbReference>
<feature type="domain" description="Carboxymuconolactone decarboxylase-like" evidence="1">
    <location>
        <begin position="20"/>
        <end position="97"/>
    </location>
</feature>
<evidence type="ECO:0000313" key="3">
    <source>
        <dbReference type="Proteomes" id="UP000276542"/>
    </source>
</evidence>
<sequence length="151" mass="16449">MDPLFLDKASPDIYGHLMDAARAAGAAAAAAGLDRRLVELVSLRVSQLNGCSYCLDVHTARALKAGETPQRLGVLPAWAEAGLYTEIERAALELAEAITVLPHPEERLDLEFRVREVLSDAEYAAVAWLAISMNAFNRISITSRHPVTPRK</sequence>
<keyword evidence="3" id="KW-1185">Reference proteome</keyword>
<dbReference type="PANTHER" id="PTHR35446:SF2">
    <property type="entry name" value="CARBOXYMUCONOLACTONE DECARBOXYLASE-LIKE DOMAIN-CONTAINING PROTEIN"/>
    <property type="match status" value="1"/>
</dbReference>
<gene>
    <name evidence="2" type="ORF">D4739_07175</name>
</gene>
<dbReference type="InterPro" id="IPR029032">
    <property type="entry name" value="AhpD-like"/>
</dbReference>
<reference evidence="3" key="1">
    <citation type="submission" date="2018-09" db="EMBL/GenBank/DDBJ databases">
        <authorList>
            <person name="Zhu H."/>
        </authorList>
    </citation>
    <scope>NUCLEOTIDE SEQUENCE [LARGE SCALE GENOMIC DNA]</scope>
    <source>
        <strain evidence="3">K1W22B-1</strain>
    </source>
</reference>
<dbReference type="Proteomes" id="UP000276542">
    <property type="component" value="Unassembled WGS sequence"/>
</dbReference>
<evidence type="ECO:0000313" key="2">
    <source>
        <dbReference type="EMBL" id="RJS47822.1"/>
    </source>
</evidence>